<dbReference type="RefSeq" id="WP_344515432.1">
    <property type="nucleotide sequence ID" value="NZ_BAAAQD010000056.1"/>
</dbReference>
<sequence>MTVTTQNPGEVWTIDAVRKLPATVDIETAGAVLGIGRSKSYELAKAGQFPVRVLRIGRRYLVPTNLLLKLLGVDDDATGSRRLPATA</sequence>
<protein>
    <recommendedName>
        <fullName evidence="3">Helix-turn-helix domain-containing protein</fullName>
    </recommendedName>
</protein>
<evidence type="ECO:0000313" key="2">
    <source>
        <dbReference type="Proteomes" id="UP001501470"/>
    </source>
</evidence>
<comment type="caution">
    <text evidence="1">The sequence shown here is derived from an EMBL/GenBank/DDBJ whole genome shotgun (WGS) entry which is preliminary data.</text>
</comment>
<organism evidence="1 2">
    <name type="scientific">Dactylosporangium maewongense</name>
    <dbReference type="NCBI Taxonomy" id="634393"/>
    <lineage>
        <taxon>Bacteria</taxon>
        <taxon>Bacillati</taxon>
        <taxon>Actinomycetota</taxon>
        <taxon>Actinomycetes</taxon>
        <taxon>Micromonosporales</taxon>
        <taxon>Micromonosporaceae</taxon>
        <taxon>Dactylosporangium</taxon>
    </lineage>
</organism>
<dbReference type="Proteomes" id="UP001501470">
    <property type="component" value="Unassembled WGS sequence"/>
</dbReference>
<keyword evidence="2" id="KW-1185">Reference proteome</keyword>
<dbReference type="EMBL" id="BAAAQD010000056">
    <property type="protein sequence ID" value="GAA1575774.1"/>
    <property type="molecule type" value="Genomic_DNA"/>
</dbReference>
<reference evidence="2" key="1">
    <citation type="journal article" date="2019" name="Int. J. Syst. Evol. Microbiol.">
        <title>The Global Catalogue of Microorganisms (GCM) 10K type strain sequencing project: providing services to taxonomists for standard genome sequencing and annotation.</title>
        <authorList>
            <consortium name="The Broad Institute Genomics Platform"/>
            <consortium name="The Broad Institute Genome Sequencing Center for Infectious Disease"/>
            <person name="Wu L."/>
            <person name="Ma J."/>
        </authorList>
    </citation>
    <scope>NUCLEOTIDE SEQUENCE [LARGE SCALE GENOMIC DNA]</scope>
    <source>
        <strain evidence="2">JCM 15933</strain>
    </source>
</reference>
<proteinExistence type="predicted"/>
<name>A0ABN2DH46_9ACTN</name>
<gene>
    <name evidence="1" type="ORF">GCM10009827_117080</name>
</gene>
<evidence type="ECO:0008006" key="3">
    <source>
        <dbReference type="Google" id="ProtNLM"/>
    </source>
</evidence>
<accession>A0ABN2DH46</accession>
<evidence type="ECO:0000313" key="1">
    <source>
        <dbReference type="EMBL" id="GAA1575774.1"/>
    </source>
</evidence>